<dbReference type="Gene3D" id="3.40.50.200">
    <property type="entry name" value="Peptidase S8/S53 domain"/>
    <property type="match status" value="1"/>
</dbReference>
<feature type="transmembrane region" description="Helical" evidence="5">
    <location>
        <begin position="316"/>
        <end position="335"/>
    </location>
</feature>
<dbReference type="GO" id="GO:0000139">
    <property type="term" value="C:Golgi membrane"/>
    <property type="evidence" value="ECO:0007669"/>
    <property type="project" value="TreeGrafter"/>
</dbReference>
<gene>
    <name evidence="7" type="primary">KEX2_2</name>
    <name evidence="7" type="ORF">HK103_004217</name>
</gene>
<dbReference type="SUPFAM" id="SSF52743">
    <property type="entry name" value="Subtilisin-like"/>
    <property type="match status" value="1"/>
</dbReference>
<keyword evidence="5" id="KW-1133">Transmembrane helix</keyword>
<dbReference type="Pfam" id="PF01483">
    <property type="entry name" value="P_proprotein"/>
    <property type="match status" value="1"/>
</dbReference>
<evidence type="ECO:0000256" key="5">
    <source>
        <dbReference type="SAM" id="Phobius"/>
    </source>
</evidence>
<keyword evidence="5" id="KW-0472">Membrane</keyword>
<dbReference type="PROSITE" id="PS00138">
    <property type="entry name" value="SUBTILASE_SER"/>
    <property type="match status" value="1"/>
</dbReference>
<evidence type="ECO:0000256" key="3">
    <source>
        <dbReference type="ARBA" id="ARBA00022825"/>
    </source>
</evidence>
<dbReference type="PROSITE" id="PS51829">
    <property type="entry name" value="P_HOMO_B"/>
    <property type="match status" value="1"/>
</dbReference>
<proteinExistence type="inferred from homology"/>
<keyword evidence="8" id="KW-1185">Reference proteome</keyword>
<name>A0AAD5UH04_9FUNG</name>
<dbReference type="SUPFAM" id="SSF49785">
    <property type="entry name" value="Galactose-binding domain-like"/>
    <property type="match status" value="1"/>
</dbReference>
<dbReference type="InterPro" id="IPR023828">
    <property type="entry name" value="Peptidase_S8_Ser-AS"/>
</dbReference>
<evidence type="ECO:0000313" key="7">
    <source>
        <dbReference type="EMBL" id="KAJ3257926.1"/>
    </source>
</evidence>
<evidence type="ECO:0000259" key="6">
    <source>
        <dbReference type="PROSITE" id="PS51829"/>
    </source>
</evidence>
<dbReference type="FunFam" id="2.60.120.260:FF:000026">
    <property type="entry name" value="proprotein convertase subtilisin/kexin type 7"/>
    <property type="match status" value="1"/>
</dbReference>
<dbReference type="PANTHER" id="PTHR42884">
    <property type="entry name" value="PROPROTEIN CONVERTASE SUBTILISIN/KEXIN-RELATED"/>
    <property type="match status" value="1"/>
</dbReference>
<evidence type="ECO:0000256" key="1">
    <source>
        <dbReference type="ARBA" id="ARBA00022670"/>
    </source>
</evidence>
<dbReference type="InterPro" id="IPR036852">
    <property type="entry name" value="Peptidase_S8/S53_dom_sf"/>
</dbReference>
<dbReference type="GO" id="GO:0016485">
    <property type="term" value="P:protein processing"/>
    <property type="evidence" value="ECO:0007669"/>
    <property type="project" value="TreeGrafter"/>
</dbReference>
<dbReference type="PANTHER" id="PTHR42884:SF14">
    <property type="entry name" value="NEUROENDOCRINE CONVERTASE 1"/>
    <property type="match status" value="1"/>
</dbReference>
<keyword evidence="5" id="KW-0812">Transmembrane</keyword>
<accession>A0AAD5UH04</accession>
<keyword evidence="2" id="KW-0378">Hydrolase</keyword>
<dbReference type="EMBL" id="JADGKB010000033">
    <property type="protein sequence ID" value="KAJ3257926.1"/>
    <property type="molecule type" value="Genomic_DNA"/>
</dbReference>
<dbReference type="GO" id="GO:0005802">
    <property type="term" value="C:trans-Golgi network"/>
    <property type="evidence" value="ECO:0007669"/>
    <property type="project" value="TreeGrafter"/>
</dbReference>
<dbReference type="PROSITE" id="PS51892">
    <property type="entry name" value="SUBTILASE"/>
    <property type="match status" value="1"/>
</dbReference>
<dbReference type="Proteomes" id="UP001210925">
    <property type="component" value="Unassembled WGS sequence"/>
</dbReference>
<evidence type="ECO:0000256" key="2">
    <source>
        <dbReference type="ARBA" id="ARBA00022801"/>
    </source>
</evidence>
<reference evidence="7" key="1">
    <citation type="submission" date="2020-05" db="EMBL/GenBank/DDBJ databases">
        <title>Phylogenomic resolution of chytrid fungi.</title>
        <authorList>
            <person name="Stajich J.E."/>
            <person name="Amses K."/>
            <person name="Simmons R."/>
            <person name="Seto K."/>
            <person name="Myers J."/>
            <person name="Bonds A."/>
            <person name="Quandt C.A."/>
            <person name="Barry K."/>
            <person name="Liu P."/>
            <person name="Grigoriev I."/>
            <person name="Longcore J.E."/>
            <person name="James T.Y."/>
        </authorList>
    </citation>
    <scope>NUCLEOTIDE SEQUENCE</scope>
    <source>
        <strain evidence="7">PLAUS21</strain>
    </source>
</reference>
<sequence>MTISAMDHLQAHPVYSEECPAIIMSMYSSALGMEGIYTTDWKNGCTDRHGGTSAAAPLAAGVFALVLEARPDLSWRDAQRLAIENAILVNPSDSDWQTNPAGRPYNHKYGYGTFDTFKIVNAAKTFEKVNPQIQYAHNSEDFKDEIPQDQNGLVKTFNITRNEIEGFKRLEHVTVTVDIEHQRRGDVGIYLTSPKGFTSRLIEGRRNDEAHTGFPGWTMMSVAHWDDDPVGVWTMRVTDKVHLEKKGYLKKWTLTLYGESVKSVEPTPSTTVEPTAEAIQTTTGELPAIATTPPDSKLSNSTLSGVEPGHYSTSPVIILPIFITILFAFGLYYAYKNNFFRKKRNFDPEAFQKLNDFDDSDFDALALDDLQAPREHEVLFEAE</sequence>
<comment type="caution">
    <text evidence="7">The sequence shown here is derived from an EMBL/GenBank/DDBJ whole genome shotgun (WGS) entry which is preliminary data.</text>
</comment>
<evidence type="ECO:0000313" key="8">
    <source>
        <dbReference type="Proteomes" id="UP001210925"/>
    </source>
</evidence>
<protein>
    <submittedName>
        <fullName evidence="7">Pheromone processing endoprotease</fullName>
    </submittedName>
</protein>
<dbReference type="GO" id="GO:0004252">
    <property type="term" value="F:serine-type endopeptidase activity"/>
    <property type="evidence" value="ECO:0007669"/>
    <property type="project" value="InterPro"/>
</dbReference>
<dbReference type="InterPro" id="IPR000209">
    <property type="entry name" value="Peptidase_S8/S53_dom"/>
</dbReference>
<dbReference type="InterPro" id="IPR002884">
    <property type="entry name" value="P_dom"/>
</dbReference>
<comment type="caution">
    <text evidence="4">Lacks conserved residue(s) required for the propagation of feature annotation.</text>
</comment>
<dbReference type="AlphaFoldDB" id="A0AAD5UH04"/>
<keyword evidence="1" id="KW-0645">Protease</keyword>
<evidence type="ECO:0000256" key="4">
    <source>
        <dbReference type="PROSITE-ProRule" id="PRU01240"/>
    </source>
</evidence>
<comment type="similarity">
    <text evidence="4">Belongs to the peptidase S8 family.</text>
</comment>
<feature type="domain" description="P/Homo B" evidence="6">
    <location>
        <begin position="129"/>
        <end position="262"/>
    </location>
</feature>
<organism evidence="7 8">
    <name type="scientific">Boothiomyces macroporosus</name>
    <dbReference type="NCBI Taxonomy" id="261099"/>
    <lineage>
        <taxon>Eukaryota</taxon>
        <taxon>Fungi</taxon>
        <taxon>Fungi incertae sedis</taxon>
        <taxon>Chytridiomycota</taxon>
        <taxon>Chytridiomycota incertae sedis</taxon>
        <taxon>Chytridiomycetes</taxon>
        <taxon>Rhizophydiales</taxon>
        <taxon>Terramycetaceae</taxon>
        <taxon>Boothiomyces</taxon>
    </lineage>
</organism>
<keyword evidence="3" id="KW-0720">Serine protease</keyword>
<dbReference type="Pfam" id="PF00082">
    <property type="entry name" value="Peptidase_S8"/>
    <property type="match status" value="1"/>
</dbReference>
<dbReference type="InterPro" id="IPR008979">
    <property type="entry name" value="Galactose-bd-like_sf"/>
</dbReference>
<dbReference type="Gene3D" id="2.60.120.260">
    <property type="entry name" value="Galactose-binding domain-like"/>
    <property type="match status" value="1"/>
</dbReference>